<organism evidence="4 5">
    <name type="scientific">Hydrogeniiclostridium mannosilyticum</name>
    <dbReference type="NCBI Taxonomy" id="2764322"/>
    <lineage>
        <taxon>Bacteria</taxon>
        <taxon>Bacillati</taxon>
        <taxon>Bacillota</taxon>
        <taxon>Clostridia</taxon>
        <taxon>Eubacteriales</taxon>
        <taxon>Acutalibacteraceae</taxon>
        <taxon>Hydrogeniiclostridium</taxon>
    </lineage>
</organism>
<gene>
    <name evidence="4" type="ORF">DPQ25_10115</name>
</gene>
<dbReference type="CDD" id="cd00093">
    <property type="entry name" value="HTH_XRE"/>
    <property type="match status" value="1"/>
</dbReference>
<reference evidence="4 5" key="1">
    <citation type="submission" date="2018-06" db="EMBL/GenBank/DDBJ databases">
        <title>Noncontiguous genome sequence of Ruminococcaceae bacterium ASD2818.</title>
        <authorList>
            <person name="Chaplin A.V."/>
            <person name="Sokolova S.R."/>
            <person name="Kochetkova T.O."/>
            <person name="Goltsov A.Y."/>
            <person name="Trofimov D.Y."/>
            <person name="Efimov B.A."/>
        </authorList>
    </citation>
    <scope>NUCLEOTIDE SEQUENCE [LARGE SCALE GENOMIC DNA]</scope>
    <source>
        <strain evidence="4 5">ASD2818</strain>
    </source>
</reference>
<dbReference type="AlphaFoldDB" id="A0A328UA37"/>
<feature type="compositionally biased region" description="Acidic residues" evidence="2">
    <location>
        <begin position="64"/>
        <end position="74"/>
    </location>
</feature>
<evidence type="ECO:0000256" key="2">
    <source>
        <dbReference type="SAM" id="MobiDB-lite"/>
    </source>
</evidence>
<sequence>MLQAAREASGKTQAQVAKEIGITENAYQKYEYGKREPRARMAVRVARAVNSTVEELFGAATPDNTEEPDGNPVN</sequence>
<dbReference type="Pfam" id="PF01381">
    <property type="entry name" value="HTH_3"/>
    <property type="match status" value="1"/>
</dbReference>
<dbReference type="PROSITE" id="PS50943">
    <property type="entry name" value="HTH_CROC1"/>
    <property type="match status" value="1"/>
</dbReference>
<proteinExistence type="predicted"/>
<dbReference type="InterPro" id="IPR001387">
    <property type="entry name" value="Cro/C1-type_HTH"/>
</dbReference>
<evidence type="ECO:0000313" key="4">
    <source>
        <dbReference type="EMBL" id="RAQ28343.1"/>
    </source>
</evidence>
<dbReference type="GO" id="GO:0003677">
    <property type="term" value="F:DNA binding"/>
    <property type="evidence" value="ECO:0007669"/>
    <property type="project" value="UniProtKB-KW"/>
</dbReference>
<comment type="caution">
    <text evidence="4">The sequence shown here is derived from an EMBL/GenBank/DDBJ whole genome shotgun (WGS) entry which is preliminary data.</text>
</comment>
<feature type="region of interest" description="Disordered" evidence="2">
    <location>
        <begin position="55"/>
        <end position="74"/>
    </location>
</feature>
<keyword evidence="1" id="KW-0238">DNA-binding</keyword>
<feature type="domain" description="HTH cro/C1-type" evidence="3">
    <location>
        <begin position="2"/>
        <end position="56"/>
    </location>
</feature>
<dbReference type="InterPro" id="IPR010982">
    <property type="entry name" value="Lambda_DNA-bd_dom_sf"/>
</dbReference>
<dbReference type="PANTHER" id="PTHR46558">
    <property type="entry name" value="TRACRIPTIONAL REGULATORY PROTEIN-RELATED-RELATED"/>
    <property type="match status" value="1"/>
</dbReference>
<dbReference type="SMART" id="SM00530">
    <property type="entry name" value="HTH_XRE"/>
    <property type="match status" value="1"/>
</dbReference>
<dbReference type="PANTHER" id="PTHR46558:SF11">
    <property type="entry name" value="HTH-TYPE TRANSCRIPTIONAL REGULATOR XRE"/>
    <property type="match status" value="1"/>
</dbReference>
<dbReference type="Gene3D" id="1.10.260.40">
    <property type="entry name" value="lambda repressor-like DNA-binding domains"/>
    <property type="match status" value="1"/>
</dbReference>
<name>A0A328UA37_9FIRM</name>
<dbReference type="Proteomes" id="UP000249377">
    <property type="component" value="Unassembled WGS sequence"/>
</dbReference>
<evidence type="ECO:0000256" key="1">
    <source>
        <dbReference type="ARBA" id="ARBA00023125"/>
    </source>
</evidence>
<protein>
    <submittedName>
        <fullName evidence="4">XRE family transcriptional regulator</fullName>
    </submittedName>
</protein>
<accession>A0A328UA37</accession>
<dbReference type="EMBL" id="QLYR01000006">
    <property type="protein sequence ID" value="RAQ28343.1"/>
    <property type="molecule type" value="Genomic_DNA"/>
</dbReference>
<evidence type="ECO:0000259" key="3">
    <source>
        <dbReference type="PROSITE" id="PS50943"/>
    </source>
</evidence>
<evidence type="ECO:0000313" key="5">
    <source>
        <dbReference type="Proteomes" id="UP000249377"/>
    </source>
</evidence>
<dbReference type="SUPFAM" id="SSF47413">
    <property type="entry name" value="lambda repressor-like DNA-binding domains"/>
    <property type="match status" value="1"/>
</dbReference>
<keyword evidence="5" id="KW-1185">Reference proteome</keyword>